<sequence length="413" mass="43132">MAAAASAPAVTLSSRWHARPRPRDAPHRARAPLRPTRATAPRPSRLVVRSSATRGGGATTTPSPAAALLPAAPMTQLAAAIATTPAKSSPWLSTFLPGGTGFAVAASLFAASALAVLTACVAGFLVAIREMVRACREATIASRAVSECAQSINVACAALQVTLTTADDVLDGVAGATKSTASVIESATREVGVLQRRLTDLPNTASRTLMEAITRQYDGDAKASGGKEGGKGVQGNARAGETRIEIGKVIAGERAGARWVNGAPGCGFTFSRGNKFRVGEYCAVPRTDNSYTWGVIELNDLDYSAELSEDGEGMNCEWPPPYPDRCELPSADERDIMASQDAAGNTGIGAWFDDAIVSALGAEKADKVEGFLRVATGLTPIEESEYKVVVELDNYAYSFKIMNAGDLGKRILP</sequence>
<name>C1N3V7_MICPC</name>
<dbReference type="KEGG" id="mpp:MICPUCDRAFT_68752"/>
<keyword evidence="2" id="KW-0812">Transmembrane</keyword>
<dbReference type="EMBL" id="GG663746">
    <property type="protein sequence ID" value="EEH53502.1"/>
    <property type="molecule type" value="Genomic_DNA"/>
</dbReference>
<keyword evidence="2" id="KW-0472">Membrane</keyword>
<dbReference type="GeneID" id="9687880"/>
<accession>C1N3V7</accession>
<evidence type="ECO:0000256" key="1">
    <source>
        <dbReference type="SAM" id="MobiDB-lite"/>
    </source>
</evidence>
<keyword evidence="4" id="KW-1185">Reference proteome</keyword>
<dbReference type="OMA" id="CEWPPRD"/>
<dbReference type="OrthoDB" id="497547at2759"/>
<evidence type="ECO:0000256" key="2">
    <source>
        <dbReference type="SAM" id="Phobius"/>
    </source>
</evidence>
<protein>
    <submittedName>
        <fullName evidence="3">Predicted protein</fullName>
    </submittedName>
</protein>
<dbReference type="AlphaFoldDB" id="C1N3V7"/>
<feature type="compositionally biased region" description="Low complexity" evidence="1">
    <location>
        <begin position="32"/>
        <end position="65"/>
    </location>
</feature>
<reference evidence="3 4" key="1">
    <citation type="journal article" date="2009" name="Science">
        <title>Green evolution and dynamic adaptations revealed by genomes of the marine picoeukaryotes Micromonas.</title>
        <authorList>
            <person name="Worden A.Z."/>
            <person name="Lee J.H."/>
            <person name="Mock T."/>
            <person name="Rouze P."/>
            <person name="Simmons M.P."/>
            <person name="Aerts A.L."/>
            <person name="Allen A.E."/>
            <person name="Cuvelier M.L."/>
            <person name="Derelle E."/>
            <person name="Everett M.V."/>
            <person name="Foulon E."/>
            <person name="Grimwood J."/>
            <person name="Gundlach H."/>
            <person name="Henrissat B."/>
            <person name="Napoli C."/>
            <person name="McDonald S.M."/>
            <person name="Parker M.S."/>
            <person name="Rombauts S."/>
            <person name="Salamov A."/>
            <person name="Von Dassow P."/>
            <person name="Badger J.H."/>
            <person name="Coutinho P.M."/>
            <person name="Demir E."/>
            <person name="Dubchak I."/>
            <person name="Gentemann C."/>
            <person name="Eikrem W."/>
            <person name="Gready J.E."/>
            <person name="John U."/>
            <person name="Lanier W."/>
            <person name="Lindquist E.A."/>
            <person name="Lucas S."/>
            <person name="Mayer K.F."/>
            <person name="Moreau H."/>
            <person name="Not F."/>
            <person name="Otillar R."/>
            <person name="Panaud O."/>
            <person name="Pangilinan J."/>
            <person name="Paulsen I."/>
            <person name="Piegu B."/>
            <person name="Poliakov A."/>
            <person name="Robbens S."/>
            <person name="Schmutz J."/>
            <person name="Toulza E."/>
            <person name="Wyss T."/>
            <person name="Zelensky A."/>
            <person name="Zhou K."/>
            <person name="Armbrust E.V."/>
            <person name="Bhattacharya D."/>
            <person name="Goodenough U.W."/>
            <person name="Van de Peer Y."/>
            <person name="Grigoriev I.V."/>
        </authorList>
    </citation>
    <scope>NUCLEOTIDE SEQUENCE [LARGE SCALE GENOMIC DNA]</scope>
    <source>
        <strain evidence="3 4">CCMP1545</strain>
    </source>
</reference>
<keyword evidence="2" id="KW-1133">Transmembrane helix</keyword>
<organism evidence="4">
    <name type="scientific">Micromonas pusilla (strain CCMP1545)</name>
    <name type="common">Picoplanktonic green alga</name>
    <dbReference type="NCBI Taxonomy" id="564608"/>
    <lineage>
        <taxon>Eukaryota</taxon>
        <taxon>Viridiplantae</taxon>
        <taxon>Chlorophyta</taxon>
        <taxon>Mamiellophyceae</taxon>
        <taxon>Mamiellales</taxon>
        <taxon>Mamiellaceae</taxon>
        <taxon>Micromonas</taxon>
    </lineage>
</organism>
<feature type="region of interest" description="Disordered" evidence="1">
    <location>
        <begin position="1"/>
        <end position="65"/>
    </location>
</feature>
<feature type="transmembrane region" description="Helical" evidence="2">
    <location>
        <begin position="102"/>
        <end position="128"/>
    </location>
</feature>
<proteinExistence type="predicted"/>
<dbReference type="RefSeq" id="XP_003062683.1">
    <property type="nucleotide sequence ID" value="XM_003062637.1"/>
</dbReference>
<evidence type="ECO:0000313" key="4">
    <source>
        <dbReference type="Proteomes" id="UP000001876"/>
    </source>
</evidence>
<gene>
    <name evidence="3" type="ORF">MICPUCDRAFT_68752</name>
</gene>
<evidence type="ECO:0000313" key="3">
    <source>
        <dbReference type="EMBL" id="EEH53502.1"/>
    </source>
</evidence>
<dbReference type="Proteomes" id="UP000001876">
    <property type="component" value="Unassembled WGS sequence"/>
</dbReference>